<dbReference type="EMBL" id="JBHSNW010000033">
    <property type="protein sequence ID" value="MFC5821421.1"/>
    <property type="molecule type" value="Genomic_DNA"/>
</dbReference>
<dbReference type="GO" id="GO:0005524">
    <property type="term" value="F:ATP binding"/>
    <property type="evidence" value="ECO:0007669"/>
    <property type="project" value="UniProtKB-KW"/>
</dbReference>
<dbReference type="SMART" id="SM00862">
    <property type="entry name" value="Trans_reg_C"/>
    <property type="match status" value="1"/>
</dbReference>
<name>A0ABW1C9K2_9ACTN</name>
<dbReference type="PANTHER" id="PTHR47691:SF3">
    <property type="entry name" value="HTH-TYPE TRANSCRIPTIONAL REGULATOR RV0890C-RELATED"/>
    <property type="match status" value="1"/>
</dbReference>
<dbReference type="InterPro" id="IPR001867">
    <property type="entry name" value="OmpR/PhoB-type_DNA-bd"/>
</dbReference>
<keyword evidence="2" id="KW-0238">DNA-binding</keyword>
<evidence type="ECO:0000313" key="6">
    <source>
        <dbReference type="Proteomes" id="UP001596096"/>
    </source>
</evidence>
<evidence type="ECO:0000256" key="2">
    <source>
        <dbReference type="ARBA" id="ARBA00023125"/>
    </source>
</evidence>
<dbReference type="SMART" id="SM01043">
    <property type="entry name" value="BTAD"/>
    <property type="match status" value="1"/>
</dbReference>
<dbReference type="RefSeq" id="WP_308249247.1">
    <property type="nucleotide sequence ID" value="NZ_JAHKRN010000082.1"/>
</dbReference>
<dbReference type="Pfam" id="PF13401">
    <property type="entry name" value="AAA_22"/>
    <property type="match status" value="1"/>
</dbReference>
<dbReference type="InterPro" id="IPR036388">
    <property type="entry name" value="WH-like_DNA-bd_sf"/>
</dbReference>
<feature type="domain" description="OmpR/PhoB-type" evidence="3">
    <location>
        <begin position="12"/>
        <end position="82"/>
    </location>
</feature>
<dbReference type="PRINTS" id="PR00364">
    <property type="entry name" value="DISEASERSIST"/>
</dbReference>
<gene>
    <name evidence="5" type="ORF">ACFPUY_40580</name>
</gene>
<comment type="caution">
    <text evidence="5">The sequence shown here is derived from an EMBL/GenBank/DDBJ whole genome shotgun (WGS) entry which is preliminary data.</text>
</comment>
<dbReference type="Gene3D" id="1.25.40.10">
    <property type="entry name" value="Tetratricopeptide repeat domain"/>
    <property type="match status" value="2"/>
</dbReference>
<dbReference type="SUPFAM" id="SSF52540">
    <property type="entry name" value="P-loop containing nucleoside triphosphate hydrolases"/>
    <property type="match status" value="1"/>
</dbReference>
<sequence length="1060" mass="111701">MLTLLDGVRWQGTRVAGERAQTLLAVLALHGRAGAGDERLVEELWPDGPPANPTKALQVVVSRTRAATSADAVVRTARGYRLGVPDEQVDALLLGTLVERARKALTEGDVAEARRGAEEAMSVASGLATAGGLGAASGLGTAAGPLGEVRAVAAGRLAEARRVSAVARSRAGDHEGALPLLEEAAADRPRDEELLACLLRGEAAVRGTAAALERYERHRADLAERLGADPGPALARVHAELLAADRPVREGVLFDGSSLLGRDGDISAVHALLQTHRVVSVVGPGGLGKTRLAHVVGRNATQPVVHFVGLVGVSSPEGVVGEVGSALGVRDSVSGRGTPAFERPSDVRARIAQHLGRAPALLILDNCEHVIDAVAELTAFLAAATRDLRVLTTSRAPLSIPAEHVYPLGALEPGDAVELFRQRATAARPGVRLDEGLVREVVTRLDGLPLAIELAAAKVRVMAVEEIARRLADRFALLRGGDRSAPGRHQTLLAVIDWSWNLLDEPEQRALRRLSLFSDGFTAAAAEAMGALDAVQALAEQSLLSVDEAAHGVRYRMLETVREFGQVRLEEAGEEVSARAALLAWATGYAHEHAAVLFGPDQFAAVDALRAEETNLADLLRRALAEPDPATAVPLLAGVGALWSIRGDHARIIALRTAIIQAVTGWFPPPELVELTRAALVVAIANSMILLDDRSEPLHDLLSRLPVGDATDPRLAAMTKVTLIGASSNSAGLRDRLRELCRSADSDEALVATQMSAHVLENAGDIAGAVTATERGLALLPQDEGPWLRAILHTTLAHLTLRCGDRRRAVGHARAALPVLSRIGATDDETQLRSLLLIIALGEGDHRTAEAELAQINRLNDGGAVLGGLAVAALCAAELALARGETAAALSDYRLAVERARDLRLPGMPRSGFEPWVVTAEALALAAHAYHGEPADLPYGEELFRFCVAGRARDVLSADGRLLDYPVSGSLLFALGAWGLLRAALAPGDAVALLVLAERFAYNGMMAGMAFDRIEPYAEQVAPGALARVRAGYGDRRGADLLDEARALVGRLAAGQMCRL</sequence>
<organism evidence="5 6">
    <name type="scientific">Nonomuraea harbinensis</name>
    <dbReference type="NCBI Taxonomy" id="1286938"/>
    <lineage>
        <taxon>Bacteria</taxon>
        <taxon>Bacillati</taxon>
        <taxon>Actinomycetota</taxon>
        <taxon>Actinomycetes</taxon>
        <taxon>Streptosporangiales</taxon>
        <taxon>Streptosporangiaceae</taxon>
        <taxon>Nonomuraea</taxon>
    </lineage>
</organism>
<dbReference type="InterPro" id="IPR011990">
    <property type="entry name" value="TPR-like_helical_dom_sf"/>
</dbReference>
<evidence type="ECO:0000259" key="3">
    <source>
        <dbReference type="SMART" id="SM00862"/>
    </source>
</evidence>
<reference evidence="6" key="1">
    <citation type="journal article" date="2019" name="Int. J. Syst. Evol. Microbiol.">
        <title>The Global Catalogue of Microorganisms (GCM) 10K type strain sequencing project: providing services to taxonomists for standard genome sequencing and annotation.</title>
        <authorList>
            <consortium name="The Broad Institute Genomics Platform"/>
            <consortium name="The Broad Institute Genome Sequencing Center for Infectious Disease"/>
            <person name="Wu L."/>
            <person name="Ma J."/>
        </authorList>
    </citation>
    <scope>NUCLEOTIDE SEQUENCE [LARGE SCALE GENOMIC DNA]</scope>
    <source>
        <strain evidence="6">CGMCC 4.7106</strain>
    </source>
</reference>
<dbReference type="Pfam" id="PF03704">
    <property type="entry name" value="BTAD"/>
    <property type="match status" value="1"/>
</dbReference>
<accession>A0ABW1C9K2</accession>
<dbReference type="PANTHER" id="PTHR47691">
    <property type="entry name" value="REGULATOR-RELATED"/>
    <property type="match status" value="1"/>
</dbReference>
<dbReference type="Gene3D" id="3.40.50.300">
    <property type="entry name" value="P-loop containing nucleotide triphosphate hydrolases"/>
    <property type="match status" value="1"/>
</dbReference>
<dbReference type="InterPro" id="IPR027417">
    <property type="entry name" value="P-loop_NTPase"/>
</dbReference>
<keyword evidence="5" id="KW-0547">Nucleotide-binding</keyword>
<dbReference type="InterPro" id="IPR049945">
    <property type="entry name" value="AAA_22"/>
</dbReference>
<dbReference type="Gene3D" id="1.10.10.10">
    <property type="entry name" value="Winged helix-like DNA-binding domain superfamily/Winged helix DNA-binding domain"/>
    <property type="match status" value="1"/>
</dbReference>
<dbReference type="Proteomes" id="UP001596096">
    <property type="component" value="Unassembled WGS sequence"/>
</dbReference>
<evidence type="ECO:0000256" key="1">
    <source>
        <dbReference type="ARBA" id="ARBA00005820"/>
    </source>
</evidence>
<comment type="similarity">
    <text evidence="1">Belongs to the AfsR/DnrI/RedD regulatory family.</text>
</comment>
<evidence type="ECO:0000259" key="4">
    <source>
        <dbReference type="SMART" id="SM01043"/>
    </source>
</evidence>
<protein>
    <submittedName>
        <fullName evidence="5">ATP-binding protein</fullName>
    </submittedName>
</protein>
<feature type="domain" description="Bacterial transcriptional activator" evidence="4">
    <location>
        <begin position="89"/>
        <end position="242"/>
    </location>
</feature>
<proteinExistence type="inferred from homology"/>
<dbReference type="InterPro" id="IPR005158">
    <property type="entry name" value="BTAD"/>
</dbReference>
<evidence type="ECO:0000313" key="5">
    <source>
        <dbReference type="EMBL" id="MFC5821421.1"/>
    </source>
</evidence>
<dbReference type="SUPFAM" id="SSF48452">
    <property type="entry name" value="TPR-like"/>
    <property type="match status" value="2"/>
</dbReference>
<keyword evidence="6" id="KW-1185">Reference proteome</keyword>
<keyword evidence="5" id="KW-0067">ATP-binding</keyword>